<evidence type="ECO:0000259" key="1">
    <source>
        <dbReference type="Pfam" id="PF07883"/>
    </source>
</evidence>
<dbReference type="Proteomes" id="UP000266426">
    <property type="component" value="Unassembled WGS sequence"/>
</dbReference>
<dbReference type="InterPro" id="IPR013096">
    <property type="entry name" value="Cupin_2"/>
</dbReference>
<dbReference type="InterPro" id="IPR014710">
    <property type="entry name" value="RmlC-like_jellyroll"/>
</dbReference>
<dbReference type="AlphaFoldDB" id="A0A3A4RGT2"/>
<dbReference type="CDD" id="cd02230">
    <property type="entry name" value="cupin_HP0902-like"/>
    <property type="match status" value="1"/>
</dbReference>
<accession>A0A3A4RGT2</accession>
<comment type="caution">
    <text evidence="2">The sequence shown here is derived from an EMBL/GenBank/DDBJ whole genome shotgun (WGS) entry which is preliminary data.</text>
</comment>
<organism evidence="2 3">
    <name type="scientific">Candidatus Auribacter fodinae</name>
    <dbReference type="NCBI Taxonomy" id="2093366"/>
    <lineage>
        <taxon>Bacteria</taxon>
        <taxon>Pseudomonadati</taxon>
        <taxon>Candidatus Auribacterota</taxon>
        <taxon>Candidatus Auribacteria</taxon>
        <taxon>Candidatus Auribacterales</taxon>
        <taxon>Candidatus Auribacteraceae</taxon>
        <taxon>Candidatus Auribacter</taxon>
    </lineage>
</organism>
<dbReference type="Pfam" id="PF07883">
    <property type="entry name" value="Cupin_2"/>
    <property type="match status" value="1"/>
</dbReference>
<evidence type="ECO:0000313" key="3">
    <source>
        <dbReference type="Proteomes" id="UP000266426"/>
    </source>
</evidence>
<dbReference type="SUPFAM" id="SSF51182">
    <property type="entry name" value="RmlC-like cupins"/>
    <property type="match status" value="1"/>
</dbReference>
<name>A0A3A4RGT2_9BACT</name>
<dbReference type="Gene3D" id="2.60.120.10">
    <property type="entry name" value="Jelly Rolls"/>
    <property type="match status" value="1"/>
</dbReference>
<dbReference type="PANTHER" id="PTHR37694">
    <property type="entry name" value="SLR8022 PROTEIN"/>
    <property type="match status" value="1"/>
</dbReference>
<feature type="domain" description="Cupin type-2" evidence="1">
    <location>
        <begin position="43"/>
        <end position="108"/>
    </location>
</feature>
<evidence type="ECO:0000313" key="2">
    <source>
        <dbReference type="EMBL" id="RJP60741.1"/>
    </source>
</evidence>
<gene>
    <name evidence="2" type="ORF">C4541_03510</name>
</gene>
<sequence length="111" mass="12187">MTGDQQSVLHENPRVLADLINYQEGAVVSRTFIDKKVGTVTLFAFDAGQGLSEHTAPFDAMVYAVEGDVEITISNTSHYLHAGEIIIMPANKPHSLSAKNKFKMLLIMIRA</sequence>
<dbReference type="EMBL" id="QZJZ01000023">
    <property type="protein sequence ID" value="RJP60741.1"/>
    <property type="molecule type" value="Genomic_DNA"/>
</dbReference>
<dbReference type="InterPro" id="IPR011051">
    <property type="entry name" value="RmlC_Cupin_sf"/>
</dbReference>
<protein>
    <submittedName>
        <fullName evidence="2">Cupin domain-containing protein</fullName>
    </submittedName>
</protein>
<reference evidence="2 3" key="1">
    <citation type="journal article" date="2017" name="ISME J.">
        <title>Energy and carbon metabolisms in a deep terrestrial subsurface fluid microbial community.</title>
        <authorList>
            <person name="Momper L."/>
            <person name="Jungbluth S.P."/>
            <person name="Lee M.D."/>
            <person name="Amend J.P."/>
        </authorList>
    </citation>
    <scope>NUCLEOTIDE SEQUENCE [LARGE SCALE GENOMIC DNA]</scope>
    <source>
        <strain evidence="2">SURF_26</strain>
    </source>
</reference>
<proteinExistence type="predicted"/>
<dbReference type="PANTHER" id="PTHR37694:SF1">
    <property type="entry name" value="SLR8022 PROTEIN"/>
    <property type="match status" value="1"/>
</dbReference>